<dbReference type="UniPathway" id="UPA00378"/>
<dbReference type="OrthoDB" id="10262326at2759"/>
<evidence type="ECO:0000256" key="6">
    <source>
        <dbReference type="ARBA" id="ARBA00017659"/>
    </source>
</evidence>
<name>G8C161_TETPH</name>
<comment type="pathway">
    <text evidence="3">Protein modification; protein glycosylation.</text>
</comment>
<dbReference type="GeneID" id="11532144"/>
<keyword evidence="14 19" id="KW-0472">Membrane</keyword>
<comment type="catalytic activity">
    <reaction evidence="18">
        <text>a di-trans,poly-cis-dolichyl phosphate + UDP-N-acetyl-alpha-D-glucosamine = an N-acetyl-alpha-D-glucosaminyl-diphospho-di-trans,poly-cis-dolichol + UMP</text>
        <dbReference type="Rhea" id="RHEA:13289"/>
        <dbReference type="Rhea" id="RHEA-COMP:19498"/>
        <dbReference type="Rhea" id="RHEA-COMP:19507"/>
        <dbReference type="ChEBI" id="CHEBI:57683"/>
        <dbReference type="ChEBI" id="CHEBI:57705"/>
        <dbReference type="ChEBI" id="CHEBI:57865"/>
        <dbReference type="ChEBI" id="CHEBI:58427"/>
        <dbReference type="EC" id="2.7.8.15"/>
    </reaction>
    <physiologicalReaction direction="left-to-right" evidence="18">
        <dbReference type="Rhea" id="RHEA:13290"/>
    </physiologicalReaction>
</comment>
<keyword evidence="21" id="KW-1185">Reference proteome</keyword>
<evidence type="ECO:0000256" key="4">
    <source>
        <dbReference type="ARBA" id="ARBA00009317"/>
    </source>
</evidence>
<keyword evidence="12" id="KW-0460">Magnesium</keyword>
<evidence type="ECO:0000256" key="19">
    <source>
        <dbReference type="SAM" id="Phobius"/>
    </source>
</evidence>
<dbReference type="CDD" id="cd06855">
    <property type="entry name" value="GT_GPT_euk"/>
    <property type="match status" value="1"/>
</dbReference>
<evidence type="ECO:0000256" key="14">
    <source>
        <dbReference type="ARBA" id="ARBA00023136"/>
    </source>
</evidence>
<proteinExistence type="inferred from homology"/>
<evidence type="ECO:0000256" key="11">
    <source>
        <dbReference type="ARBA" id="ARBA00022824"/>
    </source>
</evidence>
<dbReference type="InterPro" id="IPR000715">
    <property type="entry name" value="Glycosyl_transferase_4"/>
</dbReference>
<dbReference type="GO" id="GO:0009060">
    <property type="term" value="P:aerobic respiration"/>
    <property type="evidence" value="ECO:0007669"/>
    <property type="project" value="EnsemblFungi"/>
</dbReference>
<comment type="subcellular location">
    <subcellularLocation>
        <location evidence="2">Endoplasmic reticulum membrane</location>
        <topology evidence="2">Multi-pass membrane protein</topology>
    </subcellularLocation>
</comment>
<dbReference type="GO" id="GO:0006488">
    <property type="term" value="P:dolichol-linked oligosaccharide biosynthetic process"/>
    <property type="evidence" value="ECO:0007669"/>
    <property type="project" value="EnsemblFungi"/>
</dbReference>
<dbReference type="EMBL" id="HE612869">
    <property type="protein sequence ID" value="CCE65889.1"/>
    <property type="molecule type" value="Genomic_DNA"/>
</dbReference>
<evidence type="ECO:0000313" key="21">
    <source>
        <dbReference type="Proteomes" id="UP000005666"/>
    </source>
</evidence>
<dbReference type="eggNOG" id="KOG2788">
    <property type="taxonomic scope" value="Eukaryota"/>
</dbReference>
<gene>
    <name evidence="20" type="primary">TPHA0N01080</name>
    <name evidence="20" type="ordered locus">TPHA_0N01080</name>
</gene>
<dbReference type="AlphaFoldDB" id="G8C161"/>
<protein>
    <recommendedName>
        <fullName evidence="6">UDP-N-acetylglucosamine--dolichyl-phosphate N-acetylglucosaminephosphotransferase</fullName>
        <ecNumber evidence="5">2.7.8.15</ecNumber>
    </recommendedName>
    <alternativeName>
        <fullName evidence="15">GlcNAc-1-P transferase</fullName>
    </alternativeName>
    <alternativeName>
        <fullName evidence="16">N-acetylglucosamine-1-phosphate transferase</fullName>
    </alternativeName>
</protein>
<evidence type="ECO:0000256" key="18">
    <source>
        <dbReference type="ARBA" id="ARBA00045078"/>
    </source>
</evidence>
<keyword evidence="11" id="KW-0256">Endoplasmic reticulum</keyword>
<dbReference type="HOGENOM" id="CLU_029942_1_0_1"/>
<dbReference type="STRING" id="1071381.G8C161"/>
<keyword evidence="8" id="KW-0808">Transferase</keyword>
<feature type="transmembrane region" description="Helical" evidence="19">
    <location>
        <begin position="255"/>
        <end position="272"/>
    </location>
</feature>
<sequence>MATYFLLLGALGLLYCSKLYSSILASVGFSVIGYVVTDFLIPRVSPSFVKIGLFGKDLNKPTQPVIPETIGAVASTVYIFIMMFCIPFIFFKEMVTTVGGGHRDLSQTENVNGGLFLHNKLSEFLSGLLCLETTTLIGIADDLFDLRWRHKFLLPAVAAIPLLVVYYVDFGVTYVLIPKFMRKWLNGKTNIDLGSIYYLYMASMSIFCPNSINILAGVNGLEVGQSIVLGVIALLNDILYLSIGPEVSHEAHRLSIILITPFIGVSLALFKWNRWPARVFVGDTYCYFAGMVFAVVGILGHFSKTMLLLFIPQIVNFIYSCPQLFGLVFCPRHRLPKLNEKDGKLYPSRADLIENPPKKVFVPVLYFLHFCKLIDLEFETKDNKTIIKSCSNMTIINLTLVWLGPMREDKLCNNILAIQFITGLLSVGIRHIIGTILFGTDNLHPITSN</sequence>
<accession>G8C161</accession>
<dbReference type="EC" id="2.7.8.15" evidence="5"/>
<evidence type="ECO:0000256" key="12">
    <source>
        <dbReference type="ARBA" id="ARBA00022842"/>
    </source>
</evidence>
<dbReference type="GO" id="GO:0003975">
    <property type="term" value="F:UDP-N-acetylglucosamine-dolichyl-phosphate N-acetylglucosaminephosphotransferase activity"/>
    <property type="evidence" value="ECO:0007669"/>
    <property type="project" value="UniProtKB-EC"/>
</dbReference>
<dbReference type="RefSeq" id="XP_003688323.1">
    <property type="nucleotide sequence ID" value="XM_003688275.1"/>
</dbReference>
<feature type="transmembrane region" description="Helical" evidence="19">
    <location>
        <begin position="197"/>
        <end position="216"/>
    </location>
</feature>
<dbReference type="Pfam" id="PF00953">
    <property type="entry name" value="Glycos_transf_4"/>
    <property type="match status" value="1"/>
</dbReference>
<evidence type="ECO:0000256" key="13">
    <source>
        <dbReference type="ARBA" id="ARBA00022989"/>
    </source>
</evidence>
<dbReference type="InterPro" id="IPR033895">
    <property type="entry name" value="GPT"/>
</dbReference>
<organism evidence="20 21">
    <name type="scientific">Tetrapisispora phaffii (strain ATCC 24235 / CBS 4417 / NBRC 1672 / NRRL Y-8282 / UCD 70-5)</name>
    <name type="common">Yeast</name>
    <name type="synonym">Fabospora phaffii</name>
    <dbReference type="NCBI Taxonomy" id="1071381"/>
    <lineage>
        <taxon>Eukaryota</taxon>
        <taxon>Fungi</taxon>
        <taxon>Dikarya</taxon>
        <taxon>Ascomycota</taxon>
        <taxon>Saccharomycotina</taxon>
        <taxon>Saccharomycetes</taxon>
        <taxon>Saccharomycetales</taxon>
        <taxon>Saccharomycetaceae</taxon>
        <taxon>Tetrapisispora</taxon>
    </lineage>
</organism>
<evidence type="ECO:0000256" key="15">
    <source>
        <dbReference type="ARBA" id="ARBA00029567"/>
    </source>
</evidence>
<reference evidence="20 21" key="1">
    <citation type="journal article" date="2011" name="Proc. Natl. Acad. Sci. U.S.A.">
        <title>Evolutionary erosion of yeast sex chromosomes by mating-type switching accidents.</title>
        <authorList>
            <person name="Gordon J.L."/>
            <person name="Armisen D."/>
            <person name="Proux-Wera E."/>
            <person name="Oheigeartaigh S.S."/>
            <person name="Byrne K.P."/>
            <person name="Wolfe K.H."/>
        </authorList>
    </citation>
    <scope>NUCLEOTIDE SEQUENCE [LARGE SCALE GENOMIC DNA]</scope>
    <source>
        <strain evidence="21">ATCC 24235 / CBS 4417 / NBRC 1672 / NRRL Y-8282 / UCD 70-5</strain>
    </source>
</reference>
<evidence type="ECO:0000256" key="8">
    <source>
        <dbReference type="ARBA" id="ARBA00022679"/>
    </source>
</evidence>
<evidence type="ECO:0000256" key="10">
    <source>
        <dbReference type="ARBA" id="ARBA00022723"/>
    </source>
</evidence>
<evidence type="ECO:0000256" key="9">
    <source>
        <dbReference type="ARBA" id="ARBA00022692"/>
    </source>
</evidence>
<feature type="transmembrane region" description="Helical" evidence="19">
    <location>
        <begin position="152"/>
        <end position="177"/>
    </location>
</feature>
<evidence type="ECO:0000313" key="20">
    <source>
        <dbReference type="EMBL" id="CCE65889.1"/>
    </source>
</evidence>
<dbReference type="OMA" id="LPHFNAR"/>
<dbReference type="GO" id="GO:0043541">
    <property type="term" value="C:UDP-N-acetylglucosamine transferase complex"/>
    <property type="evidence" value="ECO:0007669"/>
    <property type="project" value="EnsemblFungi"/>
</dbReference>
<evidence type="ECO:0000256" key="7">
    <source>
        <dbReference type="ARBA" id="ARBA00022676"/>
    </source>
</evidence>
<evidence type="ECO:0000256" key="16">
    <source>
        <dbReference type="ARBA" id="ARBA00033238"/>
    </source>
</evidence>
<feature type="transmembrane region" description="Helical" evidence="19">
    <location>
        <begin position="284"/>
        <end position="302"/>
    </location>
</feature>
<evidence type="ECO:0000256" key="2">
    <source>
        <dbReference type="ARBA" id="ARBA00004477"/>
    </source>
</evidence>
<feature type="transmembrane region" description="Helical" evidence="19">
    <location>
        <begin position="308"/>
        <end position="330"/>
    </location>
</feature>
<feature type="transmembrane region" description="Helical" evidence="19">
    <location>
        <begin position="415"/>
        <end position="439"/>
    </location>
</feature>
<evidence type="ECO:0000256" key="3">
    <source>
        <dbReference type="ARBA" id="ARBA00004922"/>
    </source>
</evidence>
<keyword evidence="13 19" id="KW-1133">Transmembrane helix</keyword>
<comment type="similarity">
    <text evidence="4">Belongs to the glycosyltransferase 4 family.</text>
</comment>
<dbReference type="KEGG" id="tpf:TPHA_0N01080"/>
<evidence type="ECO:0000256" key="17">
    <source>
        <dbReference type="ARBA" id="ARBA00044717"/>
    </source>
</evidence>
<dbReference type="GO" id="GO:0046872">
    <property type="term" value="F:metal ion binding"/>
    <property type="evidence" value="ECO:0007669"/>
    <property type="project" value="UniProtKB-KW"/>
</dbReference>
<keyword evidence="9 19" id="KW-0812">Transmembrane</keyword>
<dbReference type="PANTHER" id="PTHR10571:SF0">
    <property type="entry name" value="UDP-N-ACETYLGLUCOSAMINE--DOLICHYL-PHOSPHATE N-ACETYLGLUCOSAMINEPHOSPHOTRANSFERASE"/>
    <property type="match status" value="1"/>
</dbReference>
<comment type="function">
    <text evidence="17">UDP-N-acetylglucosamine--dolichyl-phosphate N-acetylglucosaminephosphotransferase that operates in the biosynthetic pathway of dolichol-linked oligosaccharides, the glycan precursors employed in protein asparagine (N)-glycosylation. The assembly of dolichol-linked oligosaccharides begins on the cytosolic side of the endoplasmic reticulum membrane and finishes in its lumen. The sequential addition of sugars to dolichol pyrophosphate produces dolichol-linked oligosaccharides containing fourteen sugars, including two GlcNAcs, nine mannoses and three glucoses. Once assembled, the oligosaccharide is transferred from the lipid to nascent proteins by oligosaccharyltransferases. Catalyzes the initial step of dolichol-linked oligosaccharide biosynthesis, transfering GlcNAc-1-P from cytosolic UDP-GlcNAc onto the carrier lipid dolichyl phosphate (P-dolichol), yielding GlcNAc-P-P-dolichol embedded in the cytoplasmic leaflet of the endoplasmic reticulum membrane.</text>
</comment>
<comment type="cofactor">
    <cofactor evidence="1">
        <name>Mg(2+)</name>
        <dbReference type="ChEBI" id="CHEBI:18420"/>
    </cofactor>
</comment>
<feature type="transmembrane region" description="Helical" evidence="19">
    <location>
        <begin position="223"/>
        <end position="243"/>
    </location>
</feature>
<dbReference type="GO" id="GO:0016757">
    <property type="term" value="F:glycosyltransferase activity"/>
    <property type="evidence" value="ECO:0007669"/>
    <property type="project" value="UniProtKB-KW"/>
</dbReference>
<feature type="transmembrane region" description="Helical" evidence="19">
    <location>
        <begin position="70"/>
        <end position="91"/>
    </location>
</feature>
<evidence type="ECO:0000256" key="5">
    <source>
        <dbReference type="ARBA" id="ARBA00013225"/>
    </source>
</evidence>
<keyword evidence="10" id="KW-0479">Metal-binding</keyword>
<keyword evidence="7" id="KW-0328">Glycosyltransferase</keyword>
<dbReference type="PANTHER" id="PTHR10571">
    <property type="entry name" value="UDP-N-ACETYLGLUCOSAMINE--DOLICHYL-PHOSPHATE N-ACETYLGLUCOSAMINEPHOSPHOTRANSFERASE"/>
    <property type="match status" value="1"/>
</dbReference>
<dbReference type="Proteomes" id="UP000005666">
    <property type="component" value="Chromosome 14"/>
</dbReference>
<evidence type="ECO:0000256" key="1">
    <source>
        <dbReference type="ARBA" id="ARBA00001946"/>
    </source>
</evidence>